<dbReference type="InterPro" id="IPR033732">
    <property type="entry name" value="ATP_synth_F1_a_nt-bd_dom"/>
</dbReference>
<dbReference type="SUPFAM" id="SSF52540">
    <property type="entry name" value="P-loop containing nucleoside triphosphate hydrolases"/>
    <property type="match status" value="1"/>
</dbReference>
<organism evidence="18 19">
    <name type="scientific">Saltatorellus ferox</name>
    <dbReference type="NCBI Taxonomy" id="2528018"/>
    <lineage>
        <taxon>Bacteria</taxon>
        <taxon>Pseudomonadati</taxon>
        <taxon>Planctomycetota</taxon>
        <taxon>Planctomycetia</taxon>
        <taxon>Planctomycetia incertae sedis</taxon>
        <taxon>Saltatorellus</taxon>
    </lineage>
</organism>
<name>A0A518ERL6_9BACT</name>
<dbReference type="GO" id="GO:0043531">
    <property type="term" value="F:ADP binding"/>
    <property type="evidence" value="ECO:0007669"/>
    <property type="project" value="TreeGrafter"/>
</dbReference>
<keyword evidence="6 14" id="KW-0375">Hydrogen ion transport</keyword>
<keyword evidence="12 14" id="KW-0066">ATP synthesis</keyword>
<dbReference type="InterPro" id="IPR020003">
    <property type="entry name" value="ATPase_a/bsu_AS"/>
</dbReference>
<evidence type="ECO:0000256" key="11">
    <source>
        <dbReference type="ARBA" id="ARBA00023196"/>
    </source>
</evidence>
<comment type="function">
    <text evidence="1 14">Produces ATP from ADP in the presence of a proton gradient across the membrane. The alpha chain is a regulatory subunit.</text>
</comment>
<feature type="binding site" evidence="14">
    <location>
        <begin position="171"/>
        <end position="178"/>
    </location>
    <ligand>
        <name>ATP</name>
        <dbReference type="ChEBI" id="CHEBI:30616"/>
    </ligand>
</feature>
<evidence type="ECO:0000256" key="3">
    <source>
        <dbReference type="ARBA" id="ARBA00008936"/>
    </source>
</evidence>
<dbReference type="Pfam" id="PF02874">
    <property type="entry name" value="ATP-synt_ab_N"/>
    <property type="match status" value="1"/>
</dbReference>
<dbReference type="PROSITE" id="PS00152">
    <property type="entry name" value="ATPASE_ALPHA_BETA"/>
    <property type="match status" value="1"/>
</dbReference>
<evidence type="ECO:0000256" key="8">
    <source>
        <dbReference type="ARBA" id="ARBA00022967"/>
    </source>
</evidence>
<comment type="subunit">
    <text evidence="13">F-type ATPases have 2 components, CF(1) - the catalytic core - and CF(0) - the membrane proton channel. CF(1) has five subunits: alpha(3), beta(3), gamma(1), delta(1), epsilon(1). CF(0) has four main subunits: a(1), b(1), b'(1) and c(9-12).</text>
</comment>
<accession>A0A518ERL6</accession>
<evidence type="ECO:0000256" key="14">
    <source>
        <dbReference type="HAMAP-Rule" id="MF_01346"/>
    </source>
</evidence>
<dbReference type="GO" id="GO:0046933">
    <property type="term" value="F:proton-transporting ATP synthase activity, rotational mechanism"/>
    <property type="evidence" value="ECO:0007669"/>
    <property type="project" value="UniProtKB-UniRule"/>
</dbReference>
<protein>
    <recommendedName>
        <fullName evidence="14">ATP synthase subunit alpha</fullName>
        <ecNumber evidence="14">7.1.2.2</ecNumber>
    </recommendedName>
    <alternativeName>
        <fullName evidence="14">ATP synthase F1 sector subunit alpha</fullName>
    </alternativeName>
    <alternativeName>
        <fullName evidence="14">F-ATPase subunit alpha</fullName>
    </alternativeName>
</protein>
<dbReference type="CDD" id="cd18116">
    <property type="entry name" value="ATP-synt_F1_alpha_N"/>
    <property type="match status" value="1"/>
</dbReference>
<dbReference type="InterPro" id="IPR023366">
    <property type="entry name" value="ATP_synth_asu-like_sf"/>
</dbReference>
<dbReference type="InterPro" id="IPR005294">
    <property type="entry name" value="ATP_synth_F1_asu"/>
</dbReference>
<dbReference type="FunFam" id="2.40.30.20:FF:000001">
    <property type="entry name" value="ATP synthase subunit alpha"/>
    <property type="match status" value="1"/>
</dbReference>
<dbReference type="InterPro" id="IPR000194">
    <property type="entry name" value="ATPase_F1/V1/A1_a/bsu_nucl-bd"/>
</dbReference>
<keyword evidence="14" id="KW-1003">Cell membrane</keyword>
<dbReference type="FunFam" id="1.20.150.20:FF:000001">
    <property type="entry name" value="ATP synthase subunit alpha"/>
    <property type="match status" value="1"/>
</dbReference>
<dbReference type="NCBIfam" id="NF009884">
    <property type="entry name" value="PRK13343.1"/>
    <property type="match status" value="1"/>
</dbReference>
<keyword evidence="9 14" id="KW-0406">Ion transport</keyword>
<keyword evidence="5 14" id="KW-0547">Nucleotide-binding</keyword>
<dbReference type="OrthoDB" id="9803053at2"/>
<evidence type="ECO:0000259" key="16">
    <source>
        <dbReference type="Pfam" id="PF00306"/>
    </source>
</evidence>
<dbReference type="AlphaFoldDB" id="A0A518ERL6"/>
<evidence type="ECO:0000256" key="5">
    <source>
        <dbReference type="ARBA" id="ARBA00022741"/>
    </source>
</evidence>
<dbReference type="EC" id="7.1.2.2" evidence="14"/>
<dbReference type="Proteomes" id="UP000320390">
    <property type="component" value="Chromosome"/>
</dbReference>
<feature type="site" description="Required for activity" evidence="14">
    <location>
        <position position="382"/>
    </location>
</feature>
<feature type="domain" description="ATPase F1/V1/A1 complex alpha/beta subunit N-terminal" evidence="17">
    <location>
        <begin position="25"/>
        <end position="92"/>
    </location>
</feature>
<keyword evidence="7 14" id="KW-0067">ATP-binding</keyword>
<dbReference type="SUPFAM" id="SSF50615">
    <property type="entry name" value="N-terminal domain of alpha and beta subunits of F1 ATP synthase"/>
    <property type="match status" value="1"/>
</dbReference>
<evidence type="ECO:0000256" key="9">
    <source>
        <dbReference type="ARBA" id="ARBA00023065"/>
    </source>
</evidence>
<evidence type="ECO:0000256" key="10">
    <source>
        <dbReference type="ARBA" id="ARBA00023136"/>
    </source>
</evidence>
<feature type="domain" description="ATPase F1/V1/A1 complex alpha/beta subunit nucleotide-binding" evidence="15">
    <location>
        <begin position="151"/>
        <end position="384"/>
    </location>
</feature>
<comment type="catalytic activity">
    <reaction evidence="14">
        <text>ATP + H2O + 4 H(+)(in) = ADP + phosphate + 5 H(+)(out)</text>
        <dbReference type="Rhea" id="RHEA:57720"/>
        <dbReference type="ChEBI" id="CHEBI:15377"/>
        <dbReference type="ChEBI" id="CHEBI:15378"/>
        <dbReference type="ChEBI" id="CHEBI:30616"/>
        <dbReference type="ChEBI" id="CHEBI:43474"/>
        <dbReference type="ChEBI" id="CHEBI:456216"/>
        <dbReference type="EC" id="7.1.2.2"/>
    </reaction>
</comment>
<gene>
    <name evidence="18" type="primary">atpA_1</name>
    <name evidence="14" type="synonym">atpA</name>
    <name evidence="18" type="ORF">Poly30_22540</name>
</gene>
<evidence type="ECO:0000256" key="6">
    <source>
        <dbReference type="ARBA" id="ARBA00022781"/>
    </source>
</evidence>
<keyword evidence="4 14" id="KW-0813">Transport</keyword>
<sequence length="523" mass="56272">MDLRPAEVTSILEKEIEGFSQDSGMQSVGTVLSVGDGVARVYGLDDCVMNELLEFGDGVRGVALNLEEDNVGCVLLGSATKVKEGQQVKGTGRIISVPTGPQLLGRVVNALGDPVDGKGPLGTSEEDLRPIEQPAPSVVERQPVDTPMQTGIKAIDAMIPIGRGQRELIIGDRQTGKTALLIDTILSQKTTGGGDPENPSQVICIYVAVGQKQSTVVDIVKRLEAEGAMKYSIVVSASAIDEASMQYLSCYAGCTMGERFRDEGRDVVIFYDDLYKQALAYRQVMLLLRRPPGREAFPGDVFNLHSRLLERAARLSDEAPKINPRYKAGGGSLTALPVVETQEGDVSAYIPTNVISITDGQIFLEGSLFNAGIRPAVNAGISVSRVGGAAQIPPMKKTAGSLRLDLAQYRELQAFAQFGSDLDAATQRKLTRGERLVEILKQHQYQPVEVADQVMVIFAGTSGALDSILASDVREFEKQYIAYMHDTHPEAAEAIRTAKKDIPDEVKAQLKAAADVIKKQMGA</sequence>
<evidence type="ECO:0000256" key="1">
    <source>
        <dbReference type="ARBA" id="ARBA00003784"/>
    </source>
</evidence>
<keyword evidence="8 14" id="KW-1278">Translocase</keyword>
<comment type="subcellular location">
    <subcellularLocation>
        <location evidence="14">Cell membrane</location>
        <topology evidence="14">Peripheral membrane protein</topology>
    </subcellularLocation>
    <subcellularLocation>
        <location evidence="2">Membrane</location>
        <topology evidence="2">Peripheral membrane protein</topology>
    </subcellularLocation>
</comment>
<keyword evidence="19" id="KW-1185">Reference proteome</keyword>
<evidence type="ECO:0000256" key="2">
    <source>
        <dbReference type="ARBA" id="ARBA00004170"/>
    </source>
</evidence>
<dbReference type="EMBL" id="CP036434">
    <property type="protein sequence ID" value="QDV06739.1"/>
    <property type="molecule type" value="Genomic_DNA"/>
</dbReference>
<evidence type="ECO:0000256" key="12">
    <source>
        <dbReference type="ARBA" id="ARBA00023310"/>
    </source>
</evidence>
<dbReference type="CDD" id="cd18113">
    <property type="entry name" value="ATP-synt_F1_alpha_C"/>
    <property type="match status" value="1"/>
</dbReference>
<dbReference type="RefSeq" id="WP_145197181.1">
    <property type="nucleotide sequence ID" value="NZ_CP036434.1"/>
</dbReference>
<dbReference type="Pfam" id="PF00306">
    <property type="entry name" value="ATP-synt_ab_C"/>
    <property type="match status" value="1"/>
</dbReference>
<dbReference type="InterPro" id="IPR004100">
    <property type="entry name" value="ATPase_F1/V1/A1_a/bsu_N"/>
</dbReference>
<dbReference type="HAMAP" id="MF_01346">
    <property type="entry name" value="ATP_synth_alpha_bact"/>
    <property type="match status" value="1"/>
</dbReference>
<dbReference type="Pfam" id="PF00006">
    <property type="entry name" value="ATP-synt_ab"/>
    <property type="match status" value="1"/>
</dbReference>
<keyword evidence="11 14" id="KW-0139">CF(1)</keyword>
<dbReference type="FunFam" id="3.40.50.300:FF:000002">
    <property type="entry name" value="ATP synthase subunit alpha"/>
    <property type="match status" value="1"/>
</dbReference>
<evidence type="ECO:0000259" key="15">
    <source>
        <dbReference type="Pfam" id="PF00006"/>
    </source>
</evidence>
<dbReference type="PANTHER" id="PTHR48082">
    <property type="entry name" value="ATP SYNTHASE SUBUNIT ALPHA, MITOCHONDRIAL"/>
    <property type="match status" value="1"/>
</dbReference>
<evidence type="ECO:0000259" key="17">
    <source>
        <dbReference type="Pfam" id="PF02874"/>
    </source>
</evidence>
<dbReference type="PIRSF" id="PIRSF039088">
    <property type="entry name" value="F_ATPase_subunit_alpha"/>
    <property type="match status" value="1"/>
</dbReference>
<dbReference type="Gene3D" id="2.40.30.20">
    <property type="match status" value="1"/>
</dbReference>
<dbReference type="Gene3D" id="1.20.150.20">
    <property type="entry name" value="ATP synthase alpha/beta chain, C-terminal domain"/>
    <property type="match status" value="1"/>
</dbReference>
<dbReference type="InterPro" id="IPR027417">
    <property type="entry name" value="P-loop_NTPase"/>
</dbReference>
<dbReference type="GO" id="GO:0045259">
    <property type="term" value="C:proton-transporting ATP synthase complex"/>
    <property type="evidence" value="ECO:0007669"/>
    <property type="project" value="UniProtKB-KW"/>
</dbReference>
<evidence type="ECO:0000256" key="4">
    <source>
        <dbReference type="ARBA" id="ARBA00022448"/>
    </source>
</evidence>
<dbReference type="InterPro" id="IPR036121">
    <property type="entry name" value="ATPase_F1/V1/A1_a/bsu_N_sf"/>
</dbReference>
<dbReference type="CDD" id="cd01132">
    <property type="entry name" value="F1-ATPase_alpha_CD"/>
    <property type="match status" value="1"/>
</dbReference>
<evidence type="ECO:0000256" key="7">
    <source>
        <dbReference type="ARBA" id="ARBA00022840"/>
    </source>
</evidence>
<dbReference type="Gene3D" id="3.40.50.300">
    <property type="entry name" value="P-loop containing nucleotide triphosphate hydrolases"/>
    <property type="match status" value="1"/>
</dbReference>
<comment type="similarity">
    <text evidence="3 14">Belongs to the ATPase alpha/beta chains family.</text>
</comment>
<dbReference type="GO" id="GO:0005524">
    <property type="term" value="F:ATP binding"/>
    <property type="evidence" value="ECO:0007669"/>
    <property type="project" value="UniProtKB-UniRule"/>
</dbReference>
<evidence type="ECO:0000313" key="19">
    <source>
        <dbReference type="Proteomes" id="UP000320390"/>
    </source>
</evidence>
<dbReference type="InterPro" id="IPR038376">
    <property type="entry name" value="ATP_synth_asu_C_sf"/>
</dbReference>
<keyword evidence="10 14" id="KW-0472">Membrane</keyword>
<dbReference type="InterPro" id="IPR000793">
    <property type="entry name" value="ATP_synth_asu_C"/>
</dbReference>
<reference evidence="18 19" key="1">
    <citation type="submission" date="2019-02" db="EMBL/GenBank/DDBJ databases">
        <title>Deep-cultivation of Planctomycetes and their phenomic and genomic characterization uncovers novel biology.</title>
        <authorList>
            <person name="Wiegand S."/>
            <person name="Jogler M."/>
            <person name="Boedeker C."/>
            <person name="Pinto D."/>
            <person name="Vollmers J."/>
            <person name="Rivas-Marin E."/>
            <person name="Kohn T."/>
            <person name="Peeters S.H."/>
            <person name="Heuer A."/>
            <person name="Rast P."/>
            <person name="Oberbeckmann S."/>
            <person name="Bunk B."/>
            <person name="Jeske O."/>
            <person name="Meyerdierks A."/>
            <person name="Storesund J.E."/>
            <person name="Kallscheuer N."/>
            <person name="Luecker S."/>
            <person name="Lage O.M."/>
            <person name="Pohl T."/>
            <person name="Merkel B.J."/>
            <person name="Hornburger P."/>
            <person name="Mueller R.-W."/>
            <person name="Bruemmer F."/>
            <person name="Labrenz M."/>
            <person name="Spormann A.M."/>
            <person name="Op den Camp H."/>
            <person name="Overmann J."/>
            <person name="Amann R."/>
            <person name="Jetten M.S.M."/>
            <person name="Mascher T."/>
            <person name="Medema M.H."/>
            <person name="Devos D.P."/>
            <person name="Kaster A.-K."/>
            <person name="Ovreas L."/>
            <person name="Rohde M."/>
            <person name="Galperin M.Y."/>
            <person name="Jogler C."/>
        </authorList>
    </citation>
    <scope>NUCLEOTIDE SEQUENCE [LARGE SCALE GENOMIC DNA]</scope>
    <source>
        <strain evidence="18 19">Poly30</strain>
    </source>
</reference>
<dbReference type="PANTHER" id="PTHR48082:SF2">
    <property type="entry name" value="ATP SYNTHASE SUBUNIT ALPHA, MITOCHONDRIAL"/>
    <property type="match status" value="1"/>
</dbReference>
<dbReference type="SUPFAM" id="SSF47917">
    <property type="entry name" value="C-terminal domain of alpha and beta subunits of F1 ATP synthase"/>
    <property type="match status" value="1"/>
</dbReference>
<dbReference type="NCBIfam" id="TIGR00962">
    <property type="entry name" value="atpA"/>
    <property type="match status" value="1"/>
</dbReference>
<feature type="domain" description="ATP synthase alpha subunit C-terminal" evidence="16">
    <location>
        <begin position="391"/>
        <end position="514"/>
    </location>
</feature>
<proteinExistence type="inferred from homology"/>
<evidence type="ECO:0000313" key="18">
    <source>
        <dbReference type="EMBL" id="QDV06739.1"/>
    </source>
</evidence>
<dbReference type="GO" id="GO:0005886">
    <property type="term" value="C:plasma membrane"/>
    <property type="evidence" value="ECO:0007669"/>
    <property type="project" value="UniProtKB-SubCell"/>
</dbReference>
<evidence type="ECO:0000256" key="13">
    <source>
        <dbReference type="ARBA" id="ARBA00026013"/>
    </source>
</evidence>